<evidence type="ECO:0000256" key="1">
    <source>
        <dbReference type="ARBA" id="ARBA00022737"/>
    </source>
</evidence>
<accession>A0A3P6I1Q2</accession>
<sequence length="139" mass="15217">MVLLDFDGSGTVKTKDLCEAFKGTGLSESEVTEFISIYDKDEKGKLNLEELTDMLDRVNRKTSGASMRERNIQEDVKLFLQSIDKDGSGTIDAKELLEALPGSGICESDVKAFIAEHDTDNDGKLNAAELMEFLTSCGL</sequence>
<evidence type="ECO:0000256" key="2">
    <source>
        <dbReference type="ARBA" id="ARBA00022837"/>
    </source>
</evidence>
<dbReference type="Pfam" id="PF13833">
    <property type="entry name" value="EF-hand_8"/>
    <property type="match status" value="1"/>
</dbReference>
<dbReference type="PROSITE" id="PS50222">
    <property type="entry name" value="EF_HAND_2"/>
    <property type="match status" value="3"/>
</dbReference>
<keyword evidence="5" id="KW-1185">Reference proteome</keyword>
<dbReference type="InterPro" id="IPR018247">
    <property type="entry name" value="EF_Hand_1_Ca_BS"/>
</dbReference>
<feature type="domain" description="EF-hand" evidence="3">
    <location>
        <begin position="107"/>
        <end position="139"/>
    </location>
</feature>
<protein>
    <recommendedName>
        <fullName evidence="3">EF-hand domain-containing protein</fullName>
    </recommendedName>
</protein>
<evidence type="ECO:0000313" key="4">
    <source>
        <dbReference type="EMBL" id="VDD81396.1"/>
    </source>
</evidence>
<dbReference type="AlphaFoldDB" id="A0A3P6I1Q2"/>
<dbReference type="STRING" id="53468.A0A3P6I1Q2"/>
<organism evidence="4 5">
    <name type="scientific">Mesocestoides corti</name>
    <name type="common">Flatworm</name>
    <dbReference type="NCBI Taxonomy" id="53468"/>
    <lineage>
        <taxon>Eukaryota</taxon>
        <taxon>Metazoa</taxon>
        <taxon>Spiralia</taxon>
        <taxon>Lophotrochozoa</taxon>
        <taxon>Platyhelminthes</taxon>
        <taxon>Cestoda</taxon>
        <taxon>Eucestoda</taxon>
        <taxon>Cyclophyllidea</taxon>
        <taxon>Mesocestoididae</taxon>
        <taxon>Mesocestoides</taxon>
    </lineage>
</organism>
<name>A0A3P6I1Q2_MESCO</name>
<feature type="domain" description="EF-hand" evidence="3">
    <location>
        <begin position="71"/>
        <end position="106"/>
    </location>
</feature>
<dbReference type="SUPFAM" id="SSF47473">
    <property type="entry name" value="EF-hand"/>
    <property type="match status" value="1"/>
</dbReference>
<dbReference type="InterPro" id="IPR002048">
    <property type="entry name" value="EF_hand_dom"/>
</dbReference>
<evidence type="ECO:0000259" key="3">
    <source>
        <dbReference type="PROSITE" id="PS50222"/>
    </source>
</evidence>
<dbReference type="SMART" id="SM00054">
    <property type="entry name" value="EFh"/>
    <property type="match status" value="4"/>
</dbReference>
<dbReference type="Proteomes" id="UP000267029">
    <property type="component" value="Unassembled WGS sequence"/>
</dbReference>
<keyword evidence="1" id="KW-0677">Repeat</keyword>
<dbReference type="GO" id="GO:0005509">
    <property type="term" value="F:calcium ion binding"/>
    <property type="evidence" value="ECO:0007669"/>
    <property type="project" value="InterPro"/>
</dbReference>
<gene>
    <name evidence="4" type="ORF">MCOS_LOCUS7399</name>
</gene>
<reference evidence="4 5" key="1">
    <citation type="submission" date="2018-10" db="EMBL/GenBank/DDBJ databases">
        <authorList>
            <consortium name="Pathogen Informatics"/>
        </authorList>
    </citation>
    <scope>NUCLEOTIDE SEQUENCE [LARGE SCALE GENOMIC DNA]</scope>
</reference>
<dbReference type="EMBL" id="UXSR01005360">
    <property type="protein sequence ID" value="VDD81396.1"/>
    <property type="molecule type" value="Genomic_DNA"/>
</dbReference>
<dbReference type="PANTHER" id="PTHR23050">
    <property type="entry name" value="CALCIUM BINDING PROTEIN"/>
    <property type="match status" value="1"/>
</dbReference>
<evidence type="ECO:0000313" key="5">
    <source>
        <dbReference type="Proteomes" id="UP000267029"/>
    </source>
</evidence>
<feature type="domain" description="EF-hand" evidence="3">
    <location>
        <begin position="26"/>
        <end position="61"/>
    </location>
</feature>
<dbReference type="PROSITE" id="PS00018">
    <property type="entry name" value="EF_HAND_1"/>
    <property type="match status" value="2"/>
</dbReference>
<keyword evidence="2" id="KW-0106">Calcium</keyword>
<dbReference type="Pfam" id="PF13499">
    <property type="entry name" value="EF-hand_7"/>
    <property type="match status" value="1"/>
</dbReference>
<dbReference type="FunFam" id="1.10.238.10:FF:000178">
    <property type="entry name" value="Calmodulin-2 A"/>
    <property type="match status" value="1"/>
</dbReference>
<dbReference type="InterPro" id="IPR050145">
    <property type="entry name" value="Centrin_CML-like"/>
</dbReference>
<proteinExistence type="predicted"/>
<dbReference type="InterPro" id="IPR011992">
    <property type="entry name" value="EF-hand-dom_pair"/>
</dbReference>
<dbReference type="OrthoDB" id="293868at2759"/>
<dbReference type="GO" id="GO:0043226">
    <property type="term" value="C:organelle"/>
    <property type="evidence" value="ECO:0007669"/>
    <property type="project" value="UniProtKB-ARBA"/>
</dbReference>
<dbReference type="Gene3D" id="1.10.238.10">
    <property type="entry name" value="EF-hand"/>
    <property type="match status" value="2"/>
</dbReference>